<organism evidence="1 2">
    <name type="scientific">candidate division WOR-3 bacterium</name>
    <dbReference type="NCBI Taxonomy" id="2052148"/>
    <lineage>
        <taxon>Bacteria</taxon>
        <taxon>Bacteria division WOR-3</taxon>
    </lineage>
</organism>
<accession>A0A350HBA1</accession>
<evidence type="ECO:0000313" key="2">
    <source>
        <dbReference type="Proteomes" id="UP000264062"/>
    </source>
</evidence>
<gene>
    <name evidence="1" type="ORF">DCW38_06520</name>
</gene>
<dbReference type="EMBL" id="DMZY01000190">
    <property type="protein sequence ID" value="HAV92817.1"/>
    <property type="molecule type" value="Genomic_DNA"/>
</dbReference>
<dbReference type="AlphaFoldDB" id="A0A350HBA1"/>
<reference evidence="1 2" key="1">
    <citation type="journal article" date="2018" name="Nat. Biotechnol.">
        <title>A standardized bacterial taxonomy based on genome phylogeny substantially revises the tree of life.</title>
        <authorList>
            <person name="Parks D.H."/>
            <person name="Chuvochina M."/>
            <person name="Waite D.W."/>
            <person name="Rinke C."/>
            <person name="Skarshewski A."/>
            <person name="Chaumeil P.A."/>
            <person name="Hugenholtz P."/>
        </authorList>
    </citation>
    <scope>NUCLEOTIDE SEQUENCE [LARGE SCALE GENOMIC DNA]</scope>
    <source>
        <strain evidence="1">UBA9956</strain>
    </source>
</reference>
<evidence type="ECO:0008006" key="3">
    <source>
        <dbReference type="Google" id="ProtNLM"/>
    </source>
</evidence>
<protein>
    <recommendedName>
        <fullName evidence="3">PIN domain-containing protein</fullName>
    </recommendedName>
</protein>
<comment type="caution">
    <text evidence="1">The sequence shown here is derived from an EMBL/GenBank/DDBJ whole genome shotgun (WGS) entry which is preliminary data.</text>
</comment>
<dbReference type="Proteomes" id="UP000264062">
    <property type="component" value="Unassembled WGS sequence"/>
</dbReference>
<proteinExistence type="predicted"/>
<evidence type="ECO:0000313" key="1">
    <source>
        <dbReference type="EMBL" id="HAV92817.1"/>
    </source>
</evidence>
<name>A0A350HBA1_UNCW3</name>
<sequence>MSGKYNLVIFDACAIIYLSQQKRLNNLFNICTVHMTKSVYCESNYYLDRITGKKVDIDLNSYLKNGKLVIEDYDVAMMKLSSVHKLISNFKKHCKIDFGELEAIYYIFDHKEYKFCSGDAAAYKMLAYLGMSENAISLAQIIGQITGMEKQFTEKFMKECIAQGNKWMIEDL</sequence>